<dbReference type="RefSeq" id="WP_328236914.1">
    <property type="nucleotide sequence ID" value="NZ_JAROAS010000012.1"/>
</dbReference>
<sequence>MIGFIGFGEAAYEMAKGLTQEGVTGIIAYDPLLKQPDMSLTIEKKMTAVGVTPCSDAKEVAMKRSLLIAAVPAQFALAACEAVEEDLTAAHLYVDVSASSPTVKKTIAEKVAKSNGKSVDAAMLGPLTVNQHKVPMFISGDGAHVFKKQLDPYGMNITVVSE</sequence>
<evidence type="ECO:0000259" key="1">
    <source>
        <dbReference type="Pfam" id="PF03807"/>
    </source>
</evidence>
<proteinExistence type="predicted"/>
<name>A0ABU6NLN4_9BACI</name>
<dbReference type="SUPFAM" id="SSF51735">
    <property type="entry name" value="NAD(P)-binding Rossmann-fold domains"/>
    <property type="match status" value="1"/>
</dbReference>
<feature type="domain" description="Pyrroline-5-carboxylate reductase catalytic N-terminal" evidence="1">
    <location>
        <begin position="2"/>
        <end position="98"/>
    </location>
</feature>
<protein>
    <submittedName>
        <fullName evidence="2">NAD(P)-binding domain-containing protein</fullName>
    </submittedName>
</protein>
<dbReference type="Pfam" id="PF03807">
    <property type="entry name" value="F420_oxidored"/>
    <property type="match status" value="1"/>
</dbReference>
<dbReference type="EMBL" id="JAROAS010000012">
    <property type="protein sequence ID" value="MED4128130.1"/>
    <property type="molecule type" value="Genomic_DNA"/>
</dbReference>
<comment type="caution">
    <text evidence="2">The sequence shown here is derived from an EMBL/GenBank/DDBJ whole genome shotgun (WGS) entry which is preliminary data.</text>
</comment>
<evidence type="ECO:0000313" key="3">
    <source>
        <dbReference type="Proteomes" id="UP001341820"/>
    </source>
</evidence>
<dbReference type="InterPro" id="IPR036291">
    <property type="entry name" value="NAD(P)-bd_dom_sf"/>
</dbReference>
<keyword evidence="3" id="KW-1185">Reference proteome</keyword>
<gene>
    <name evidence="2" type="ORF">P5F74_08330</name>
</gene>
<organism evidence="2 3">
    <name type="scientific">Shouchella miscanthi</name>
    <dbReference type="NCBI Taxonomy" id="2598861"/>
    <lineage>
        <taxon>Bacteria</taxon>
        <taxon>Bacillati</taxon>
        <taxon>Bacillota</taxon>
        <taxon>Bacilli</taxon>
        <taxon>Bacillales</taxon>
        <taxon>Bacillaceae</taxon>
        <taxon>Shouchella</taxon>
    </lineage>
</organism>
<evidence type="ECO:0000313" key="2">
    <source>
        <dbReference type="EMBL" id="MED4128130.1"/>
    </source>
</evidence>
<reference evidence="2 3" key="1">
    <citation type="submission" date="2023-03" db="EMBL/GenBank/DDBJ databases">
        <title>Bacillus Genome Sequencing.</title>
        <authorList>
            <person name="Dunlap C."/>
        </authorList>
    </citation>
    <scope>NUCLEOTIDE SEQUENCE [LARGE SCALE GENOMIC DNA]</scope>
    <source>
        <strain evidence="2 3">B-4107</strain>
    </source>
</reference>
<accession>A0ABU6NLN4</accession>
<dbReference type="Proteomes" id="UP001341820">
    <property type="component" value="Unassembled WGS sequence"/>
</dbReference>
<dbReference type="Gene3D" id="3.40.50.720">
    <property type="entry name" value="NAD(P)-binding Rossmann-like Domain"/>
    <property type="match status" value="1"/>
</dbReference>
<dbReference type="InterPro" id="IPR028939">
    <property type="entry name" value="P5C_Rdtase_cat_N"/>
</dbReference>